<proteinExistence type="predicted"/>
<comment type="caution">
    <text evidence="1">The sequence shown here is derived from an EMBL/GenBank/DDBJ whole genome shotgun (WGS) entry which is preliminary data.</text>
</comment>
<accession>A0ABV0T8X3</accession>
<protein>
    <submittedName>
        <fullName evidence="1">Uncharacterized protein</fullName>
    </submittedName>
</protein>
<name>A0ABV0T8X3_9TELE</name>
<sequence>MVDGPVKVCWGGAGPKCKQEGRSRMKVLLDQCFFVLFVSLLCSLKPPVGRGRWPLTLSLVLLEVSSC</sequence>
<gene>
    <name evidence="1" type="ORF">ILYODFUR_017961</name>
</gene>
<evidence type="ECO:0000313" key="1">
    <source>
        <dbReference type="EMBL" id="MEQ2229352.1"/>
    </source>
</evidence>
<evidence type="ECO:0000313" key="2">
    <source>
        <dbReference type="Proteomes" id="UP001482620"/>
    </source>
</evidence>
<keyword evidence="2" id="KW-1185">Reference proteome</keyword>
<dbReference type="EMBL" id="JAHRIQ010024890">
    <property type="protein sequence ID" value="MEQ2229352.1"/>
    <property type="molecule type" value="Genomic_DNA"/>
</dbReference>
<organism evidence="1 2">
    <name type="scientific">Ilyodon furcidens</name>
    <name type="common">goldbreast splitfin</name>
    <dbReference type="NCBI Taxonomy" id="33524"/>
    <lineage>
        <taxon>Eukaryota</taxon>
        <taxon>Metazoa</taxon>
        <taxon>Chordata</taxon>
        <taxon>Craniata</taxon>
        <taxon>Vertebrata</taxon>
        <taxon>Euteleostomi</taxon>
        <taxon>Actinopterygii</taxon>
        <taxon>Neopterygii</taxon>
        <taxon>Teleostei</taxon>
        <taxon>Neoteleostei</taxon>
        <taxon>Acanthomorphata</taxon>
        <taxon>Ovalentaria</taxon>
        <taxon>Atherinomorphae</taxon>
        <taxon>Cyprinodontiformes</taxon>
        <taxon>Goodeidae</taxon>
        <taxon>Ilyodon</taxon>
    </lineage>
</organism>
<reference evidence="1 2" key="1">
    <citation type="submission" date="2021-06" db="EMBL/GenBank/DDBJ databases">
        <authorList>
            <person name="Palmer J.M."/>
        </authorList>
    </citation>
    <scope>NUCLEOTIDE SEQUENCE [LARGE SCALE GENOMIC DNA]</scope>
    <source>
        <strain evidence="2">if_2019</strain>
        <tissue evidence="1">Muscle</tissue>
    </source>
</reference>
<dbReference type="Proteomes" id="UP001482620">
    <property type="component" value="Unassembled WGS sequence"/>
</dbReference>